<keyword evidence="2" id="KW-0812">Transmembrane</keyword>
<dbReference type="EMBL" id="FNIX01000002">
    <property type="protein sequence ID" value="SDO48178.1"/>
    <property type="molecule type" value="Genomic_DNA"/>
</dbReference>
<name>A0A1H0JWK8_9PSEU</name>
<protein>
    <submittedName>
        <fullName evidence="3">Uncharacterized protein</fullName>
    </submittedName>
</protein>
<proteinExistence type="predicted"/>
<keyword evidence="4" id="KW-1185">Reference proteome</keyword>
<feature type="transmembrane region" description="Helical" evidence="2">
    <location>
        <begin position="5"/>
        <end position="23"/>
    </location>
</feature>
<dbReference type="OrthoDB" id="8440251at2"/>
<dbReference type="RefSeq" id="WP_090096625.1">
    <property type="nucleotide sequence ID" value="NZ_FNIX01000002.1"/>
</dbReference>
<evidence type="ECO:0000313" key="4">
    <source>
        <dbReference type="Proteomes" id="UP000199691"/>
    </source>
</evidence>
<feature type="region of interest" description="Disordered" evidence="1">
    <location>
        <begin position="159"/>
        <end position="179"/>
    </location>
</feature>
<organism evidence="3 4">
    <name type="scientific">Lentzea jiangxiensis</name>
    <dbReference type="NCBI Taxonomy" id="641025"/>
    <lineage>
        <taxon>Bacteria</taxon>
        <taxon>Bacillati</taxon>
        <taxon>Actinomycetota</taxon>
        <taxon>Actinomycetes</taxon>
        <taxon>Pseudonocardiales</taxon>
        <taxon>Pseudonocardiaceae</taxon>
        <taxon>Lentzea</taxon>
    </lineage>
</organism>
<feature type="transmembrane region" description="Helical" evidence="2">
    <location>
        <begin position="43"/>
        <end position="61"/>
    </location>
</feature>
<sequence>MGAAALFGVVVLGAVFTVMWLWINTTPATGEQKTTAHLEVFKTTASVAVMLGGIGALYLAARRQRTQGAEHAHAVRVAEINRLHAERVAAATEDDAVRRRVTELCTKASEQFGSDKAPVRLAGLYALERLGQDNPDQRPTIASPWCACLRMPYTPPPTTALPATHPAAGVTRPLLRDPC</sequence>
<accession>A0A1H0JWK8</accession>
<gene>
    <name evidence="3" type="ORF">SAMN05421507_102672</name>
</gene>
<reference evidence="4" key="1">
    <citation type="submission" date="2016-10" db="EMBL/GenBank/DDBJ databases">
        <authorList>
            <person name="Varghese N."/>
            <person name="Submissions S."/>
        </authorList>
    </citation>
    <scope>NUCLEOTIDE SEQUENCE [LARGE SCALE GENOMIC DNA]</scope>
    <source>
        <strain evidence="4">CGMCC 4.6609</strain>
    </source>
</reference>
<evidence type="ECO:0000256" key="1">
    <source>
        <dbReference type="SAM" id="MobiDB-lite"/>
    </source>
</evidence>
<dbReference type="STRING" id="641025.SAMN05421507_102672"/>
<keyword evidence="2" id="KW-0472">Membrane</keyword>
<keyword evidence="2" id="KW-1133">Transmembrane helix</keyword>
<evidence type="ECO:0000256" key="2">
    <source>
        <dbReference type="SAM" id="Phobius"/>
    </source>
</evidence>
<dbReference type="AlphaFoldDB" id="A0A1H0JWK8"/>
<evidence type="ECO:0000313" key="3">
    <source>
        <dbReference type="EMBL" id="SDO48178.1"/>
    </source>
</evidence>
<dbReference type="Proteomes" id="UP000199691">
    <property type="component" value="Unassembled WGS sequence"/>
</dbReference>